<dbReference type="Proteomes" id="UP000572377">
    <property type="component" value="Unassembled WGS sequence"/>
</dbReference>
<feature type="transmembrane region" description="Helical" evidence="7">
    <location>
        <begin position="101"/>
        <end position="124"/>
    </location>
</feature>
<protein>
    <recommendedName>
        <fullName evidence="7">TRAP transporter large permease protein</fullName>
    </recommendedName>
</protein>
<dbReference type="NCBIfam" id="TIGR00786">
    <property type="entry name" value="dctM"/>
    <property type="match status" value="1"/>
</dbReference>
<feature type="transmembrane region" description="Helical" evidence="7">
    <location>
        <begin position="6"/>
        <end position="39"/>
    </location>
</feature>
<dbReference type="Pfam" id="PF06808">
    <property type="entry name" value="DctM"/>
    <property type="match status" value="1"/>
</dbReference>
<evidence type="ECO:0000256" key="1">
    <source>
        <dbReference type="ARBA" id="ARBA00004429"/>
    </source>
</evidence>
<keyword evidence="3 7" id="KW-0997">Cell inner membrane</keyword>
<evidence type="ECO:0000313" key="9">
    <source>
        <dbReference type="EMBL" id="NNU82059.1"/>
    </source>
</evidence>
<feature type="transmembrane region" description="Helical" evidence="7">
    <location>
        <begin position="324"/>
        <end position="353"/>
    </location>
</feature>
<evidence type="ECO:0000256" key="2">
    <source>
        <dbReference type="ARBA" id="ARBA00022475"/>
    </source>
</evidence>
<dbReference type="GO" id="GO:0022857">
    <property type="term" value="F:transmembrane transporter activity"/>
    <property type="evidence" value="ECO:0007669"/>
    <property type="project" value="UniProtKB-UniRule"/>
</dbReference>
<dbReference type="InterPro" id="IPR010656">
    <property type="entry name" value="DctM"/>
</dbReference>
<feature type="transmembrane region" description="Helical" evidence="7">
    <location>
        <begin position="174"/>
        <end position="199"/>
    </location>
</feature>
<comment type="caution">
    <text evidence="9">The sequence shown here is derived from an EMBL/GenBank/DDBJ whole genome shotgun (WGS) entry which is preliminary data.</text>
</comment>
<organism evidence="9 10">
    <name type="scientific">Halovulum dunhuangense</name>
    <dbReference type="NCBI Taxonomy" id="1505036"/>
    <lineage>
        <taxon>Bacteria</taxon>
        <taxon>Pseudomonadati</taxon>
        <taxon>Pseudomonadota</taxon>
        <taxon>Alphaproteobacteria</taxon>
        <taxon>Rhodobacterales</taxon>
        <taxon>Paracoccaceae</taxon>
        <taxon>Halovulum</taxon>
    </lineage>
</organism>
<evidence type="ECO:0000259" key="8">
    <source>
        <dbReference type="Pfam" id="PF06808"/>
    </source>
</evidence>
<comment type="function">
    <text evidence="7">Part of the tripartite ATP-independent periplasmic (TRAP) transport system.</text>
</comment>
<comment type="subunit">
    <text evidence="7">The complex comprises the extracytoplasmic solute receptor protein and the two transmembrane proteins.</text>
</comment>
<keyword evidence="10" id="KW-1185">Reference proteome</keyword>
<feature type="transmembrane region" description="Helical" evidence="7">
    <location>
        <begin position="228"/>
        <end position="246"/>
    </location>
</feature>
<feature type="transmembrane region" description="Helical" evidence="7">
    <location>
        <begin position="60"/>
        <end position="81"/>
    </location>
</feature>
<keyword evidence="2" id="KW-1003">Cell membrane</keyword>
<reference evidence="9 10" key="1">
    <citation type="submission" date="2020-05" db="EMBL/GenBank/DDBJ databases">
        <title>Gimesia benthica sp. nov., a novel planctomycete isolated from a deep-sea water sample of the Northwest Indian Ocean.</title>
        <authorList>
            <person name="Wang J."/>
            <person name="Ruan C."/>
            <person name="Song L."/>
            <person name="Zhu Y."/>
            <person name="Li A."/>
            <person name="Zheng X."/>
            <person name="Wang L."/>
            <person name="Lu Z."/>
            <person name="Huang Y."/>
            <person name="Du W."/>
            <person name="Zhou Y."/>
            <person name="Huang L."/>
            <person name="Dai X."/>
        </authorList>
    </citation>
    <scope>NUCLEOTIDE SEQUENCE [LARGE SCALE GENOMIC DNA]</scope>
    <source>
        <strain evidence="9 10">YYQ-30</strain>
    </source>
</reference>
<comment type="similarity">
    <text evidence="7">Belongs to the TRAP transporter large permease family.</text>
</comment>
<keyword evidence="7" id="KW-0813">Transport</keyword>
<name>A0A849L6K2_9RHOB</name>
<evidence type="ECO:0000256" key="4">
    <source>
        <dbReference type="ARBA" id="ARBA00022692"/>
    </source>
</evidence>
<feature type="transmembrane region" description="Helical" evidence="7">
    <location>
        <begin position="282"/>
        <end position="304"/>
    </location>
</feature>
<keyword evidence="5 7" id="KW-1133">Transmembrane helix</keyword>
<keyword evidence="4 7" id="KW-0812">Transmembrane</keyword>
<dbReference type="PANTHER" id="PTHR33362:SF5">
    <property type="entry name" value="C4-DICARBOXYLATE TRAP TRANSPORTER LARGE PERMEASE PROTEIN DCTM"/>
    <property type="match status" value="1"/>
</dbReference>
<sequence length="437" mass="46019">MTPMEVGIAGVLGLIVLIWIGLPIGLSMLAVSFLGVASIRNDAVATRMLGAVANDSLREYLFAVVPLFVLMGLLVTVSGVGKDTFDVFERALKRLRAGLGVATVFSNAVFASITGISIASASVFSRVAVPEMTRHGYSRRFSTGVVAGSSVLGMLIPPSLLMIVYAVLAEQSVGRMFLAGVGPGLLLAVMFSVAIWMLARFNPAFVFDAEETHDDGPGLALGQLAAKALPILSLMLLVLGGLYGGFLNPTEAGAVGAFGALVVAILRRTLDRATFWRLLVETGQITVSVLFLIMAATFFSRMLALSGLPGALADALLSGPIGPWGFLLLYLVLVIVLGCLIDSISIMLILLPIALPVASAAGFDMIWFGVMTVIAVEIGLLTPPFGLSVYTIRSAMDDPDLKLAEIFRGAAPFVLTMIASLGILMVFPQIATWLARL</sequence>
<dbReference type="GO" id="GO:0005886">
    <property type="term" value="C:plasma membrane"/>
    <property type="evidence" value="ECO:0007669"/>
    <property type="project" value="UniProtKB-SubCell"/>
</dbReference>
<feature type="transmembrane region" description="Helical" evidence="7">
    <location>
        <begin position="365"/>
        <end position="386"/>
    </location>
</feature>
<gene>
    <name evidence="9" type="ORF">HMH01_16595</name>
</gene>
<dbReference type="RefSeq" id="WP_171326924.1">
    <property type="nucleotide sequence ID" value="NZ_JABFBC010000005.1"/>
</dbReference>
<dbReference type="AlphaFoldDB" id="A0A849L6K2"/>
<evidence type="ECO:0000256" key="6">
    <source>
        <dbReference type="ARBA" id="ARBA00023136"/>
    </source>
</evidence>
<comment type="subcellular location">
    <subcellularLocation>
        <location evidence="1 7">Cell inner membrane</location>
        <topology evidence="1 7">Multi-pass membrane protein</topology>
    </subcellularLocation>
</comment>
<dbReference type="InterPro" id="IPR004681">
    <property type="entry name" value="TRAP_DctM"/>
</dbReference>
<feature type="transmembrane region" description="Helical" evidence="7">
    <location>
        <begin position="252"/>
        <end position="270"/>
    </location>
</feature>
<accession>A0A849L6K2</accession>
<dbReference type="EMBL" id="JABFBC010000005">
    <property type="protein sequence ID" value="NNU82059.1"/>
    <property type="molecule type" value="Genomic_DNA"/>
</dbReference>
<evidence type="ECO:0000256" key="3">
    <source>
        <dbReference type="ARBA" id="ARBA00022519"/>
    </source>
</evidence>
<feature type="domain" description="TRAP C4-dicarboxylate transport system permease DctM subunit" evidence="8">
    <location>
        <begin position="12"/>
        <end position="430"/>
    </location>
</feature>
<evidence type="ECO:0000256" key="5">
    <source>
        <dbReference type="ARBA" id="ARBA00022989"/>
    </source>
</evidence>
<feature type="transmembrane region" description="Helical" evidence="7">
    <location>
        <begin position="145"/>
        <end position="168"/>
    </location>
</feature>
<dbReference type="PIRSF" id="PIRSF006066">
    <property type="entry name" value="HI0050"/>
    <property type="match status" value="1"/>
</dbReference>
<keyword evidence="6 7" id="KW-0472">Membrane</keyword>
<evidence type="ECO:0000256" key="7">
    <source>
        <dbReference type="RuleBase" id="RU369079"/>
    </source>
</evidence>
<feature type="transmembrane region" description="Helical" evidence="7">
    <location>
        <begin position="406"/>
        <end position="427"/>
    </location>
</feature>
<proteinExistence type="inferred from homology"/>
<evidence type="ECO:0000313" key="10">
    <source>
        <dbReference type="Proteomes" id="UP000572377"/>
    </source>
</evidence>
<dbReference type="PANTHER" id="PTHR33362">
    <property type="entry name" value="SIALIC ACID TRAP TRANSPORTER PERMEASE PROTEIN SIAT-RELATED"/>
    <property type="match status" value="1"/>
</dbReference>